<accession>A0A9P6X5S3</accession>
<evidence type="ECO:0000313" key="2">
    <source>
        <dbReference type="Proteomes" id="UP000716291"/>
    </source>
</evidence>
<dbReference type="SUPFAM" id="SSF54236">
    <property type="entry name" value="Ubiquitin-like"/>
    <property type="match status" value="1"/>
</dbReference>
<dbReference type="Proteomes" id="UP000716291">
    <property type="component" value="Unassembled WGS sequence"/>
</dbReference>
<evidence type="ECO:0000313" key="1">
    <source>
        <dbReference type="EMBL" id="KAG1305698.1"/>
    </source>
</evidence>
<evidence type="ECO:0008006" key="3">
    <source>
        <dbReference type="Google" id="ProtNLM"/>
    </source>
</evidence>
<dbReference type="AlphaFoldDB" id="A0A9P6X5S3"/>
<dbReference type="InterPro" id="IPR029071">
    <property type="entry name" value="Ubiquitin-like_domsf"/>
</dbReference>
<sequence>MRINQALRILIQHKKQDDTISPSSYRPVDNETYYTPPTTPILEFDYAITIRLTNTGKDIKIGLATEPPYLSVANIKKQLVPYLDPSVQIVKLIYLGNILTDETKLGPSNQPIIGDKGTVIRVKKGGVIQAMTTKLC</sequence>
<keyword evidence="2" id="KW-1185">Reference proteome</keyword>
<name>A0A9P6X5S3_RHIOR</name>
<organism evidence="1 2">
    <name type="scientific">Rhizopus oryzae</name>
    <name type="common">Mucormycosis agent</name>
    <name type="synonym">Rhizopus arrhizus var. delemar</name>
    <dbReference type="NCBI Taxonomy" id="64495"/>
    <lineage>
        <taxon>Eukaryota</taxon>
        <taxon>Fungi</taxon>
        <taxon>Fungi incertae sedis</taxon>
        <taxon>Mucoromycota</taxon>
        <taxon>Mucoromycotina</taxon>
        <taxon>Mucoromycetes</taxon>
        <taxon>Mucorales</taxon>
        <taxon>Mucorineae</taxon>
        <taxon>Rhizopodaceae</taxon>
        <taxon>Rhizopus</taxon>
    </lineage>
</organism>
<dbReference type="EMBL" id="JAANQT010001303">
    <property type="protein sequence ID" value="KAG1305698.1"/>
    <property type="molecule type" value="Genomic_DNA"/>
</dbReference>
<comment type="caution">
    <text evidence="1">The sequence shown here is derived from an EMBL/GenBank/DDBJ whole genome shotgun (WGS) entry which is preliminary data.</text>
</comment>
<gene>
    <name evidence="1" type="ORF">G6F64_008173</name>
</gene>
<protein>
    <recommendedName>
        <fullName evidence="3">Ubiquitin-like domain-containing protein</fullName>
    </recommendedName>
</protein>
<proteinExistence type="predicted"/>
<dbReference type="OrthoDB" id="1640476at2759"/>
<reference evidence="1" key="1">
    <citation type="journal article" date="2020" name="Microb. Genom.">
        <title>Genetic diversity of clinical and environmental Mucorales isolates obtained from an investigation of mucormycosis cases among solid organ transplant recipients.</title>
        <authorList>
            <person name="Nguyen M.H."/>
            <person name="Kaul D."/>
            <person name="Muto C."/>
            <person name="Cheng S.J."/>
            <person name="Richter R.A."/>
            <person name="Bruno V.M."/>
            <person name="Liu G."/>
            <person name="Beyhan S."/>
            <person name="Sundermann A.J."/>
            <person name="Mounaud S."/>
            <person name="Pasculle A.W."/>
            <person name="Nierman W.C."/>
            <person name="Driscoll E."/>
            <person name="Cumbie R."/>
            <person name="Clancy C.J."/>
            <person name="Dupont C.L."/>
        </authorList>
    </citation>
    <scope>NUCLEOTIDE SEQUENCE</scope>
    <source>
        <strain evidence="1">GL11</strain>
    </source>
</reference>